<name>A0ABV6DEP1_9BACL</name>
<organism evidence="3 4">
    <name type="scientific">Paenibacillus chartarius</name>
    <dbReference type="NCBI Taxonomy" id="747481"/>
    <lineage>
        <taxon>Bacteria</taxon>
        <taxon>Bacillati</taxon>
        <taxon>Bacillota</taxon>
        <taxon>Bacilli</taxon>
        <taxon>Bacillales</taxon>
        <taxon>Paenibacillaceae</taxon>
        <taxon>Paenibacillus</taxon>
    </lineage>
</organism>
<keyword evidence="1" id="KW-1133">Transmembrane helix</keyword>
<accession>A0ABV6DEP1</accession>
<reference evidence="3 4" key="1">
    <citation type="submission" date="2024-09" db="EMBL/GenBank/DDBJ databases">
        <authorList>
            <person name="Sun Q."/>
            <person name="Mori K."/>
        </authorList>
    </citation>
    <scope>NUCLEOTIDE SEQUENCE [LARGE SCALE GENOMIC DNA]</scope>
    <source>
        <strain evidence="3 4">CCM 7759</strain>
    </source>
</reference>
<feature type="transmembrane region" description="Helical" evidence="1">
    <location>
        <begin position="7"/>
        <end position="27"/>
    </location>
</feature>
<dbReference type="Pfam" id="PF13349">
    <property type="entry name" value="DUF4097"/>
    <property type="match status" value="1"/>
</dbReference>
<dbReference type="EMBL" id="JBHLWN010000008">
    <property type="protein sequence ID" value="MFC0211085.1"/>
    <property type="molecule type" value="Genomic_DNA"/>
</dbReference>
<sequence length="300" mass="32197">MRIVKGFVFAVGLLCVIVGTVGVVWVVDASGMRNENSSSAEFDFTKSVDASGIRALQIDTDISEVVFTPSQTNEITAHFTGKSPEKSKSRWQLDAETNNGTWVVKAQHEGSDFNFGLDIRQLRDIIATGIFTSNHKLEISLPPKAYDKIAVETDTGRIQLGELTADVLDVDSSTGSIAVDSFTGKKITLQTDTGAIRFNKTVATDQVQAESSTGRIEGDLKQLASPVSLQTDTGAVYLDVPGTSDALFNLSNDTGSIDLNASRDVSYETEEEHHVVAKLGTGAYRVKIESSTGAITVNAR</sequence>
<evidence type="ECO:0000313" key="3">
    <source>
        <dbReference type="EMBL" id="MFC0211085.1"/>
    </source>
</evidence>
<dbReference type="InterPro" id="IPR025164">
    <property type="entry name" value="Toastrack_DUF4097"/>
</dbReference>
<dbReference type="Gene3D" id="2.160.20.120">
    <property type="match status" value="1"/>
</dbReference>
<feature type="domain" description="DUF4097" evidence="2">
    <location>
        <begin position="53"/>
        <end position="297"/>
    </location>
</feature>
<evidence type="ECO:0000259" key="2">
    <source>
        <dbReference type="Pfam" id="PF13349"/>
    </source>
</evidence>
<dbReference type="Proteomes" id="UP001589776">
    <property type="component" value="Unassembled WGS sequence"/>
</dbReference>
<protein>
    <submittedName>
        <fullName evidence="3">DUF4097 domain-containing protein</fullName>
    </submittedName>
</protein>
<keyword evidence="1" id="KW-0472">Membrane</keyword>
<keyword evidence="1" id="KW-0812">Transmembrane</keyword>
<proteinExistence type="predicted"/>
<comment type="caution">
    <text evidence="3">The sequence shown here is derived from an EMBL/GenBank/DDBJ whole genome shotgun (WGS) entry which is preliminary data.</text>
</comment>
<evidence type="ECO:0000256" key="1">
    <source>
        <dbReference type="SAM" id="Phobius"/>
    </source>
</evidence>
<evidence type="ECO:0000313" key="4">
    <source>
        <dbReference type="Proteomes" id="UP001589776"/>
    </source>
</evidence>
<keyword evidence="4" id="KW-1185">Reference proteome</keyword>
<dbReference type="RefSeq" id="WP_377467833.1">
    <property type="nucleotide sequence ID" value="NZ_JBHLWN010000008.1"/>
</dbReference>
<gene>
    <name evidence="3" type="ORF">ACFFK0_01260</name>
</gene>